<evidence type="ECO:0000313" key="6">
    <source>
        <dbReference type="Proteomes" id="UP000030980"/>
    </source>
</evidence>
<dbReference type="PROSITE" id="PS01124">
    <property type="entry name" value="HTH_ARAC_FAMILY_2"/>
    <property type="match status" value="1"/>
</dbReference>
<dbReference type="SUPFAM" id="SSF51182">
    <property type="entry name" value="RmlC-like cupins"/>
    <property type="match status" value="1"/>
</dbReference>
<name>A0A0B3BK96_9PSED</name>
<dbReference type="Proteomes" id="UP000030980">
    <property type="component" value="Unassembled WGS sequence"/>
</dbReference>
<keyword evidence="1" id="KW-0805">Transcription regulation</keyword>
<evidence type="ECO:0000313" key="5">
    <source>
        <dbReference type="EMBL" id="KHO64883.1"/>
    </source>
</evidence>
<reference evidence="5 6" key="1">
    <citation type="submission" date="2014-11" db="EMBL/GenBank/DDBJ databases">
        <title>Genome sequence of Pseudomonas tuomuerensis JCM 14085.</title>
        <authorList>
            <person name="Shin S.-K."/>
            <person name="Yi H."/>
        </authorList>
    </citation>
    <scope>NUCLEOTIDE SEQUENCE [LARGE SCALE GENOMIC DNA]</scope>
    <source>
        <strain evidence="5 6">JCM 14085</strain>
    </source>
</reference>
<dbReference type="InterPro" id="IPR011051">
    <property type="entry name" value="RmlC_Cupin_sf"/>
</dbReference>
<keyword evidence="2" id="KW-0238">DNA-binding</keyword>
<dbReference type="STRING" id="706570.PT85_11955"/>
<dbReference type="PROSITE" id="PS00041">
    <property type="entry name" value="HTH_ARAC_FAMILY_1"/>
    <property type="match status" value="1"/>
</dbReference>
<dbReference type="AlphaFoldDB" id="A0A0B3BK96"/>
<dbReference type="PANTHER" id="PTHR11019:SF159">
    <property type="entry name" value="TRANSCRIPTIONAL REGULATOR-RELATED"/>
    <property type="match status" value="1"/>
</dbReference>
<keyword evidence="6" id="KW-1185">Reference proteome</keyword>
<dbReference type="RefSeq" id="WP_039606734.1">
    <property type="nucleotide sequence ID" value="NZ_FMUP01000002.1"/>
</dbReference>
<feature type="domain" description="HTH araC/xylS-type" evidence="4">
    <location>
        <begin position="214"/>
        <end position="311"/>
    </location>
</feature>
<dbReference type="InterPro" id="IPR018062">
    <property type="entry name" value="HTH_AraC-typ_CS"/>
</dbReference>
<evidence type="ECO:0000256" key="2">
    <source>
        <dbReference type="ARBA" id="ARBA00023125"/>
    </source>
</evidence>
<evidence type="ECO:0000259" key="4">
    <source>
        <dbReference type="PROSITE" id="PS01124"/>
    </source>
</evidence>
<evidence type="ECO:0000256" key="1">
    <source>
        <dbReference type="ARBA" id="ARBA00023015"/>
    </source>
</evidence>
<dbReference type="Pfam" id="PF12852">
    <property type="entry name" value="Cupin_6"/>
    <property type="match status" value="1"/>
</dbReference>
<dbReference type="GO" id="GO:0003700">
    <property type="term" value="F:DNA-binding transcription factor activity"/>
    <property type="evidence" value="ECO:0007669"/>
    <property type="project" value="InterPro"/>
</dbReference>
<dbReference type="PANTHER" id="PTHR11019">
    <property type="entry name" value="HTH-TYPE TRANSCRIPTIONAL REGULATOR NIMR"/>
    <property type="match status" value="1"/>
</dbReference>
<gene>
    <name evidence="5" type="ORF">PT85_11955</name>
</gene>
<evidence type="ECO:0000256" key="3">
    <source>
        <dbReference type="ARBA" id="ARBA00023163"/>
    </source>
</evidence>
<protein>
    <submittedName>
        <fullName evidence="5">AraC family transcriptional regulator</fullName>
    </submittedName>
</protein>
<dbReference type="InterPro" id="IPR009057">
    <property type="entry name" value="Homeodomain-like_sf"/>
</dbReference>
<dbReference type="GO" id="GO:0009893">
    <property type="term" value="P:positive regulation of metabolic process"/>
    <property type="evidence" value="ECO:0007669"/>
    <property type="project" value="UniProtKB-ARBA"/>
</dbReference>
<dbReference type="EMBL" id="JTAK01000004">
    <property type="protein sequence ID" value="KHO64883.1"/>
    <property type="molecule type" value="Genomic_DNA"/>
</dbReference>
<dbReference type="GO" id="GO:0043565">
    <property type="term" value="F:sequence-specific DNA binding"/>
    <property type="evidence" value="ECO:0007669"/>
    <property type="project" value="InterPro"/>
</dbReference>
<dbReference type="SMART" id="SM00342">
    <property type="entry name" value="HTH_ARAC"/>
    <property type="match status" value="1"/>
</dbReference>
<organism evidence="5 6">
    <name type="scientific">Pseudomonas flexibilis</name>
    <dbReference type="NCBI Taxonomy" id="706570"/>
    <lineage>
        <taxon>Bacteria</taxon>
        <taxon>Pseudomonadati</taxon>
        <taxon>Pseudomonadota</taxon>
        <taxon>Gammaproteobacteria</taxon>
        <taxon>Pseudomonadales</taxon>
        <taxon>Pseudomonadaceae</taxon>
        <taxon>Pseudomonas</taxon>
    </lineage>
</organism>
<dbReference type="SUPFAM" id="SSF46689">
    <property type="entry name" value="Homeodomain-like"/>
    <property type="match status" value="2"/>
</dbReference>
<dbReference type="OrthoDB" id="9783876at2"/>
<accession>A0A0B3BK96</accession>
<proteinExistence type="predicted"/>
<dbReference type="Gene3D" id="1.10.10.60">
    <property type="entry name" value="Homeodomain-like"/>
    <property type="match status" value="2"/>
</dbReference>
<dbReference type="InterPro" id="IPR032783">
    <property type="entry name" value="AraC_lig"/>
</dbReference>
<dbReference type="Pfam" id="PF12833">
    <property type="entry name" value="HTH_18"/>
    <property type="match status" value="1"/>
</dbReference>
<dbReference type="InterPro" id="IPR018060">
    <property type="entry name" value="HTH_AraC"/>
</dbReference>
<keyword evidence="3" id="KW-0804">Transcription</keyword>
<sequence length="319" mass="34628">MDALSQLLEAVRLCAGAFLQAEFTEPWSIRAQVGPEDCPLPGQIPACLMAYHYVLDGRLWLGLDGQPPLAVGAGEIILLPRNPPHVLSSDPRLPAQRIEPLVQPALGGGLARLRHGGGGARTRLICGFIGCEVPDNPLLRLLPASLGLRVAPGTWIDLSFRRAVAEVAGQHPGSADVLARLAELLFIEAVRSYLETLPETHSGWLAGLRDPQIGRALALLHGEPGRPWTTEALARAVGLSRSAFAARFTHLLEQPPMRYLCAWRLQLAARQLREGRGLARIATDVGYGSEAALNRAFRHHFGVPPATWRRQHSANPPLR</sequence>
<comment type="caution">
    <text evidence="5">The sequence shown here is derived from an EMBL/GenBank/DDBJ whole genome shotgun (WGS) entry which is preliminary data.</text>
</comment>